<keyword evidence="4 6" id="KW-0472">Membrane</keyword>
<keyword evidence="8" id="KW-1185">Reference proteome</keyword>
<organism evidence="7">
    <name type="scientific">Notodromas monacha</name>
    <dbReference type="NCBI Taxonomy" id="399045"/>
    <lineage>
        <taxon>Eukaryota</taxon>
        <taxon>Metazoa</taxon>
        <taxon>Ecdysozoa</taxon>
        <taxon>Arthropoda</taxon>
        <taxon>Crustacea</taxon>
        <taxon>Oligostraca</taxon>
        <taxon>Ostracoda</taxon>
        <taxon>Podocopa</taxon>
        <taxon>Podocopida</taxon>
        <taxon>Cypridocopina</taxon>
        <taxon>Cypridoidea</taxon>
        <taxon>Cyprididae</taxon>
        <taxon>Notodromas</taxon>
    </lineage>
</organism>
<dbReference type="PANTHER" id="PTHR13396">
    <property type="entry name" value="NEDD4 FAMILY INTERACTING PROTEIN 1/2"/>
    <property type="match status" value="1"/>
</dbReference>
<reference evidence="7" key="1">
    <citation type="submission" date="2020-11" db="EMBL/GenBank/DDBJ databases">
        <authorList>
            <person name="Tran Van P."/>
        </authorList>
    </citation>
    <scope>NUCLEOTIDE SEQUENCE</scope>
</reference>
<comment type="subcellular location">
    <subcellularLocation>
        <location evidence="1">Membrane</location>
        <topology evidence="1">Multi-pass membrane protein</topology>
    </subcellularLocation>
</comment>
<evidence type="ECO:0000256" key="6">
    <source>
        <dbReference type="SAM" id="Phobius"/>
    </source>
</evidence>
<feature type="transmembrane region" description="Helical" evidence="6">
    <location>
        <begin position="152"/>
        <end position="173"/>
    </location>
</feature>
<dbReference type="GO" id="GO:0007034">
    <property type="term" value="P:vacuolar transport"/>
    <property type="evidence" value="ECO:0007669"/>
    <property type="project" value="InterPro"/>
</dbReference>
<dbReference type="EMBL" id="CAJPEX010000176">
    <property type="protein sequence ID" value="CAG0913961.1"/>
    <property type="molecule type" value="Genomic_DNA"/>
</dbReference>
<evidence type="ECO:0000256" key="1">
    <source>
        <dbReference type="ARBA" id="ARBA00004141"/>
    </source>
</evidence>
<gene>
    <name evidence="7" type="ORF">NMOB1V02_LOCUS1679</name>
</gene>
<feature type="compositionally biased region" description="Polar residues" evidence="5">
    <location>
        <begin position="1"/>
        <end position="19"/>
    </location>
</feature>
<dbReference type="Proteomes" id="UP000678499">
    <property type="component" value="Unassembled WGS sequence"/>
</dbReference>
<keyword evidence="3 6" id="KW-1133">Transmembrane helix</keyword>
<name>A0A7R9BHE2_9CRUS</name>
<proteinExistence type="predicted"/>
<evidence type="ECO:0000256" key="3">
    <source>
        <dbReference type="ARBA" id="ARBA00022989"/>
    </source>
</evidence>
<protein>
    <recommendedName>
        <fullName evidence="9">Nedd4 family interacting protein 1</fullName>
    </recommendedName>
</protein>
<dbReference type="OrthoDB" id="10003116at2759"/>
<dbReference type="GO" id="GO:0030001">
    <property type="term" value="P:metal ion transport"/>
    <property type="evidence" value="ECO:0007669"/>
    <property type="project" value="InterPro"/>
</dbReference>
<dbReference type="CDD" id="cd22212">
    <property type="entry name" value="NDFIP-like"/>
    <property type="match status" value="1"/>
</dbReference>
<dbReference type="GO" id="GO:0005783">
    <property type="term" value="C:endoplasmic reticulum"/>
    <property type="evidence" value="ECO:0007669"/>
    <property type="project" value="TreeGrafter"/>
</dbReference>
<evidence type="ECO:0008006" key="9">
    <source>
        <dbReference type="Google" id="ProtNLM"/>
    </source>
</evidence>
<keyword evidence="2 6" id="KW-0812">Transmembrane</keyword>
<feature type="transmembrane region" description="Helical" evidence="6">
    <location>
        <begin position="214"/>
        <end position="237"/>
    </location>
</feature>
<accession>A0A7R9BHE2</accession>
<feature type="region of interest" description="Disordered" evidence="5">
    <location>
        <begin position="1"/>
        <end position="46"/>
    </location>
</feature>
<dbReference type="AlphaFoldDB" id="A0A7R9BHE2"/>
<dbReference type="EMBL" id="OA882213">
    <property type="protein sequence ID" value="CAD7273809.1"/>
    <property type="molecule type" value="Genomic_DNA"/>
</dbReference>
<sequence>MGVSASGNVEVNPNAQQSMEGHFENPGREGVQSASEGEAGSDDFIAPPKVDLNAPPAYDVAVGSALPTYEEVERQKLVEFRAEGPLPNNRINLDEDDHWVHPLFHVDVDAPDQDSRLGTDFVFFAAFFAAFLLNWIGFLLLLCFCQTVAGRYGALAGFGLSLAKWTVIIKHSMLTHAAGSRFLIGKGGRLSDEMTTGAHDGTRIQADELDDDSWLWWLPLGFGMLICVHAIFQYIHIKRQWHIMSRSSRQRLLLFY</sequence>
<dbReference type="GO" id="GO:0050699">
    <property type="term" value="F:WW domain binding"/>
    <property type="evidence" value="ECO:0007669"/>
    <property type="project" value="TreeGrafter"/>
</dbReference>
<dbReference type="InterPro" id="IPR019325">
    <property type="entry name" value="NEDD4/Bsd2"/>
</dbReference>
<evidence type="ECO:0000256" key="5">
    <source>
        <dbReference type="SAM" id="MobiDB-lite"/>
    </source>
</evidence>
<dbReference type="GO" id="GO:0006511">
    <property type="term" value="P:ubiquitin-dependent protein catabolic process"/>
    <property type="evidence" value="ECO:0007669"/>
    <property type="project" value="TreeGrafter"/>
</dbReference>
<dbReference type="GO" id="GO:0031398">
    <property type="term" value="P:positive regulation of protein ubiquitination"/>
    <property type="evidence" value="ECO:0007669"/>
    <property type="project" value="TreeGrafter"/>
</dbReference>
<dbReference type="GO" id="GO:0005794">
    <property type="term" value="C:Golgi apparatus"/>
    <property type="evidence" value="ECO:0007669"/>
    <property type="project" value="TreeGrafter"/>
</dbReference>
<dbReference type="GO" id="GO:0048471">
    <property type="term" value="C:perinuclear region of cytoplasm"/>
    <property type="evidence" value="ECO:0007669"/>
    <property type="project" value="TreeGrafter"/>
</dbReference>
<evidence type="ECO:0000313" key="8">
    <source>
        <dbReference type="Proteomes" id="UP000678499"/>
    </source>
</evidence>
<feature type="transmembrane region" description="Helical" evidence="6">
    <location>
        <begin position="121"/>
        <end position="145"/>
    </location>
</feature>
<evidence type="ECO:0000256" key="4">
    <source>
        <dbReference type="ARBA" id="ARBA00023136"/>
    </source>
</evidence>
<dbReference type="GO" id="GO:0016020">
    <property type="term" value="C:membrane"/>
    <property type="evidence" value="ECO:0007669"/>
    <property type="project" value="UniProtKB-SubCell"/>
</dbReference>
<dbReference type="PANTHER" id="PTHR13396:SF5">
    <property type="entry name" value="NEDD4 FAMILY INTERACTING PROTEIN"/>
    <property type="match status" value="1"/>
</dbReference>
<dbReference type="Pfam" id="PF10176">
    <property type="entry name" value="NEDD4_Bsd2"/>
    <property type="match status" value="1"/>
</dbReference>
<evidence type="ECO:0000256" key="2">
    <source>
        <dbReference type="ARBA" id="ARBA00022692"/>
    </source>
</evidence>
<evidence type="ECO:0000313" key="7">
    <source>
        <dbReference type="EMBL" id="CAD7273809.1"/>
    </source>
</evidence>